<dbReference type="Proteomes" id="UP001642487">
    <property type="component" value="Chromosome 9"/>
</dbReference>
<evidence type="ECO:0000313" key="2">
    <source>
        <dbReference type="EMBL" id="CAK9329303.1"/>
    </source>
</evidence>
<sequence>KGKHQHLTPKTMILATPQSTTNKEQTHGTHRIHDGETHDTTAVGARLADGWIITLGDATQLQPRDDGALNGGNDPGATSAVEGERR</sequence>
<gene>
    <name evidence="2" type="ORF">CITCOLO1_LOCUS21747</name>
</gene>
<evidence type="ECO:0000256" key="1">
    <source>
        <dbReference type="SAM" id="MobiDB-lite"/>
    </source>
</evidence>
<feature type="compositionally biased region" description="Basic and acidic residues" evidence="1">
    <location>
        <begin position="24"/>
        <end position="37"/>
    </location>
</feature>
<protein>
    <submittedName>
        <fullName evidence="2">Uncharacterized protein</fullName>
    </submittedName>
</protein>
<feature type="non-terminal residue" evidence="2">
    <location>
        <position position="1"/>
    </location>
</feature>
<evidence type="ECO:0000313" key="3">
    <source>
        <dbReference type="Proteomes" id="UP001642487"/>
    </source>
</evidence>
<dbReference type="EMBL" id="OZ021743">
    <property type="protein sequence ID" value="CAK9329303.1"/>
    <property type="molecule type" value="Genomic_DNA"/>
</dbReference>
<reference evidence="2 3" key="1">
    <citation type="submission" date="2024-03" db="EMBL/GenBank/DDBJ databases">
        <authorList>
            <person name="Gkanogiannis A."/>
            <person name="Becerra Lopez-Lavalle L."/>
        </authorList>
    </citation>
    <scope>NUCLEOTIDE SEQUENCE [LARGE SCALE GENOMIC DNA]</scope>
</reference>
<keyword evidence="3" id="KW-1185">Reference proteome</keyword>
<feature type="region of interest" description="Disordered" evidence="1">
    <location>
        <begin position="1"/>
        <end position="37"/>
    </location>
</feature>
<feature type="region of interest" description="Disordered" evidence="1">
    <location>
        <begin position="61"/>
        <end position="86"/>
    </location>
</feature>
<accession>A0ABP0ZB50</accession>
<proteinExistence type="predicted"/>
<organism evidence="2 3">
    <name type="scientific">Citrullus colocynthis</name>
    <name type="common">colocynth</name>
    <dbReference type="NCBI Taxonomy" id="252529"/>
    <lineage>
        <taxon>Eukaryota</taxon>
        <taxon>Viridiplantae</taxon>
        <taxon>Streptophyta</taxon>
        <taxon>Embryophyta</taxon>
        <taxon>Tracheophyta</taxon>
        <taxon>Spermatophyta</taxon>
        <taxon>Magnoliopsida</taxon>
        <taxon>eudicotyledons</taxon>
        <taxon>Gunneridae</taxon>
        <taxon>Pentapetalae</taxon>
        <taxon>rosids</taxon>
        <taxon>fabids</taxon>
        <taxon>Cucurbitales</taxon>
        <taxon>Cucurbitaceae</taxon>
        <taxon>Benincaseae</taxon>
        <taxon>Citrullus</taxon>
    </lineage>
</organism>
<name>A0ABP0ZB50_9ROSI</name>